<sequence length="76" mass="8465">MRRKKYWGLGFLPLIGLLICLSLPARAGTPLMDSRFKSLHESQAVRTMKVNLMGAAIITASGGLGVICWYRAKHYE</sequence>
<keyword evidence="1" id="KW-1133">Transmembrane helix</keyword>
<proteinExistence type="predicted"/>
<organism evidence="2 3">
    <name type="scientific">Lactiplantibacillus mudanjiangensis</name>
    <dbReference type="NCBI Taxonomy" id="1296538"/>
    <lineage>
        <taxon>Bacteria</taxon>
        <taxon>Bacillati</taxon>
        <taxon>Bacillota</taxon>
        <taxon>Bacilli</taxon>
        <taxon>Lactobacillales</taxon>
        <taxon>Lactobacillaceae</taxon>
        <taxon>Lactiplantibacillus</taxon>
    </lineage>
</organism>
<evidence type="ECO:0000313" key="3">
    <source>
        <dbReference type="Proteomes" id="UP000289996"/>
    </source>
</evidence>
<dbReference type="OrthoDB" id="9847871at2"/>
<reference evidence="2 3" key="1">
    <citation type="submission" date="2018-11" db="EMBL/GenBank/DDBJ databases">
        <authorList>
            <person name="Wuyts S."/>
        </authorList>
    </citation>
    <scope>NUCLEOTIDE SEQUENCE [LARGE SCALE GENOMIC DNA]</scope>
    <source>
        <strain evidence="2">Lactobacillus mudanjiangensis AMBF249</strain>
    </source>
</reference>
<dbReference type="EMBL" id="UYIG01000057">
    <property type="protein sequence ID" value="VDG27761.1"/>
    <property type="molecule type" value="Genomic_DNA"/>
</dbReference>
<dbReference type="AlphaFoldDB" id="A0A660E653"/>
<protein>
    <submittedName>
        <fullName evidence="2">Uncharacterized protein</fullName>
    </submittedName>
</protein>
<evidence type="ECO:0000313" key="2">
    <source>
        <dbReference type="EMBL" id="VDG27761.1"/>
    </source>
</evidence>
<evidence type="ECO:0000256" key="1">
    <source>
        <dbReference type="SAM" id="Phobius"/>
    </source>
</evidence>
<dbReference type="RefSeq" id="WP_130847365.1">
    <property type="nucleotide sequence ID" value="NZ_UYIE01000119.1"/>
</dbReference>
<keyword evidence="3" id="KW-1185">Reference proteome</keyword>
<name>A0A660E653_9LACO</name>
<keyword evidence="1" id="KW-0472">Membrane</keyword>
<keyword evidence="1" id="KW-0812">Transmembrane</keyword>
<feature type="transmembrane region" description="Helical" evidence="1">
    <location>
        <begin position="51"/>
        <end position="70"/>
    </location>
</feature>
<dbReference type="Proteomes" id="UP000289996">
    <property type="component" value="Unassembled WGS sequence"/>
</dbReference>
<accession>A0A660E653</accession>
<gene>
    <name evidence="2" type="ORF">MUDAN_MDHGFNIF_02589</name>
</gene>